<evidence type="ECO:0000313" key="2">
    <source>
        <dbReference type="EMBL" id="ACS80088.1"/>
    </source>
</evidence>
<dbReference type="STRING" id="526222.Desal_2028"/>
<dbReference type="OrthoDB" id="5456272at2"/>
<dbReference type="InterPro" id="IPR007403">
    <property type="entry name" value="DUF456"/>
</dbReference>
<name>C6BVB3_MARSD</name>
<dbReference type="KEGG" id="dsa:Desal_2028"/>
<evidence type="ECO:0000256" key="1">
    <source>
        <dbReference type="SAM" id="Phobius"/>
    </source>
</evidence>
<accession>C6BVB3</accession>
<sequence length="167" mass="17654">MITALAVLVILLMLCSLALHVFGLPANWLVLALVAAWKFYQPETMTWNFIIILGVIALVGEILEFVAQYFGGKKYGATGRGNIGAFVGAIGGAILGAPFFFGLGALPGALLGSFGGCLVLELTHGRSFDEAKHSACGAFWGKAFGMAIKISLGVWMFAMSIPKIWPA</sequence>
<evidence type="ECO:0008006" key="4">
    <source>
        <dbReference type="Google" id="ProtNLM"/>
    </source>
</evidence>
<organism evidence="2 3">
    <name type="scientific">Maridesulfovibrio salexigens (strain ATCC 14822 / DSM 2638 / NCIMB 8403 / VKM B-1763)</name>
    <name type="common">Desulfovibrio salexigens</name>
    <dbReference type="NCBI Taxonomy" id="526222"/>
    <lineage>
        <taxon>Bacteria</taxon>
        <taxon>Pseudomonadati</taxon>
        <taxon>Thermodesulfobacteriota</taxon>
        <taxon>Desulfovibrionia</taxon>
        <taxon>Desulfovibrionales</taxon>
        <taxon>Desulfovibrionaceae</taxon>
        <taxon>Maridesulfovibrio</taxon>
    </lineage>
</organism>
<evidence type="ECO:0000313" key="3">
    <source>
        <dbReference type="Proteomes" id="UP000002601"/>
    </source>
</evidence>
<dbReference type="RefSeq" id="WP_015851904.1">
    <property type="nucleotide sequence ID" value="NC_012881.1"/>
</dbReference>
<keyword evidence="1" id="KW-1133">Transmembrane helix</keyword>
<keyword evidence="3" id="KW-1185">Reference proteome</keyword>
<dbReference type="EMBL" id="CP001649">
    <property type="protein sequence ID" value="ACS80088.1"/>
    <property type="molecule type" value="Genomic_DNA"/>
</dbReference>
<dbReference type="HOGENOM" id="CLU_109297_4_1_7"/>
<feature type="transmembrane region" description="Helical" evidence="1">
    <location>
        <begin position="47"/>
        <end position="71"/>
    </location>
</feature>
<proteinExistence type="predicted"/>
<dbReference type="Proteomes" id="UP000002601">
    <property type="component" value="Chromosome"/>
</dbReference>
<gene>
    <name evidence="2" type="ordered locus">Desal_2028</name>
</gene>
<feature type="transmembrane region" description="Helical" evidence="1">
    <location>
        <begin position="83"/>
        <end position="106"/>
    </location>
</feature>
<reference evidence="2 3" key="1">
    <citation type="submission" date="2009-06" db="EMBL/GenBank/DDBJ databases">
        <title>Complete sequence of Desulfovibrio salexigens DSM 2638.</title>
        <authorList>
            <consortium name="US DOE Joint Genome Institute"/>
            <person name="Lucas S."/>
            <person name="Copeland A."/>
            <person name="Lapidus A."/>
            <person name="Glavina del Rio T."/>
            <person name="Tice H."/>
            <person name="Bruce D."/>
            <person name="Goodwin L."/>
            <person name="Pitluck S."/>
            <person name="Munk A.C."/>
            <person name="Brettin T."/>
            <person name="Detter J.C."/>
            <person name="Han C."/>
            <person name="Tapia R."/>
            <person name="Larimer F."/>
            <person name="Land M."/>
            <person name="Hauser L."/>
            <person name="Kyrpides N."/>
            <person name="Anderson I."/>
            <person name="Wall J.D."/>
            <person name="Arkin A.P."/>
            <person name="Dehal P."/>
            <person name="Chivian D."/>
            <person name="Giles B."/>
            <person name="Hazen T.C."/>
        </authorList>
    </citation>
    <scope>NUCLEOTIDE SEQUENCE [LARGE SCALE GENOMIC DNA]</scope>
    <source>
        <strain evidence="3">ATCC 14822 / DSM 2638 / NCIMB 8403 / VKM B-1763</strain>
    </source>
</reference>
<dbReference type="PANTHER" id="PTHR39165">
    <property type="entry name" value="IG HYPOTHETICAL 17883"/>
    <property type="match status" value="1"/>
</dbReference>
<dbReference type="Pfam" id="PF04306">
    <property type="entry name" value="DUF456"/>
    <property type="match status" value="1"/>
</dbReference>
<dbReference type="AlphaFoldDB" id="C6BVB3"/>
<feature type="transmembrane region" description="Helical" evidence="1">
    <location>
        <begin position="139"/>
        <end position="158"/>
    </location>
</feature>
<keyword evidence="1" id="KW-0472">Membrane</keyword>
<dbReference type="eggNOG" id="COG2839">
    <property type="taxonomic scope" value="Bacteria"/>
</dbReference>
<protein>
    <recommendedName>
        <fullName evidence="4">DUF456 domain-containing protein</fullName>
    </recommendedName>
</protein>
<dbReference type="PANTHER" id="PTHR39165:SF1">
    <property type="entry name" value="DUF456 DOMAIN-CONTAINING PROTEIN"/>
    <property type="match status" value="1"/>
</dbReference>
<keyword evidence="1" id="KW-0812">Transmembrane</keyword>